<dbReference type="EMBL" id="PDUG01000004">
    <property type="protein sequence ID" value="PIC33323.1"/>
    <property type="molecule type" value="Genomic_DNA"/>
</dbReference>
<keyword evidence="2" id="KW-1185">Reference proteome</keyword>
<evidence type="ECO:0000313" key="1">
    <source>
        <dbReference type="EMBL" id="PIC33323.1"/>
    </source>
</evidence>
<proteinExistence type="predicted"/>
<evidence type="ECO:0000313" key="2">
    <source>
        <dbReference type="Proteomes" id="UP000230233"/>
    </source>
</evidence>
<organism evidence="1 2">
    <name type="scientific">Caenorhabditis nigoni</name>
    <dbReference type="NCBI Taxonomy" id="1611254"/>
    <lineage>
        <taxon>Eukaryota</taxon>
        <taxon>Metazoa</taxon>
        <taxon>Ecdysozoa</taxon>
        <taxon>Nematoda</taxon>
        <taxon>Chromadorea</taxon>
        <taxon>Rhabditida</taxon>
        <taxon>Rhabditina</taxon>
        <taxon>Rhabditomorpha</taxon>
        <taxon>Rhabditoidea</taxon>
        <taxon>Rhabditidae</taxon>
        <taxon>Peloderinae</taxon>
        <taxon>Caenorhabditis</taxon>
    </lineage>
</organism>
<dbReference type="Proteomes" id="UP000230233">
    <property type="component" value="Chromosome IV"/>
</dbReference>
<sequence>MVSSSFVVDYDNLHDKGDLVWGDVNWVGRRKAHSTEETLDIQLVPSFLLPLLLLRFPYFLPLLQNSACQVSLSIICQVITQSSPLQVI</sequence>
<reference evidence="2" key="1">
    <citation type="submission" date="2017-10" db="EMBL/GenBank/DDBJ databases">
        <title>Rapid genome shrinkage in a self-fertile nematode reveals novel sperm competition proteins.</title>
        <authorList>
            <person name="Yin D."/>
            <person name="Schwarz E.M."/>
            <person name="Thomas C.G."/>
            <person name="Felde R.L."/>
            <person name="Korf I.F."/>
            <person name="Cutter A.D."/>
            <person name="Schartner C.M."/>
            <person name="Ralston E.J."/>
            <person name="Meyer B.J."/>
            <person name="Haag E.S."/>
        </authorList>
    </citation>
    <scope>NUCLEOTIDE SEQUENCE [LARGE SCALE GENOMIC DNA]</scope>
    <source>
        <strain evidence="2">JU1422</strain>
    </source>
</reference>
<gene>
    <name evidence="1" type="primary">Cnig_chr_IV.g13346</name>
    <name evidence="1" type="ORF">B9Z55_013346</name>
</gene>
<comment type="caution">
    <text evidence="1">The sequence shown here is derived from an EMBL/GenBank/DDBJ whole genome shotgun (WGS) entry which is preliminary data.</text>
</comment>
<name>A0A2G5U1J5_9PELO</name>
<accession>A0A2G5U1J5</accession>
<dbReference type="AlphaFoldDB" id="A0A2G5U1J5"/>
<protein>
    <submittedName>
        <fullName evidence="1">Uncharacterized protein</fullName>
    </submittedName>
</protein>